<feature type="transmembrane region" description="Helical" evidence="1">
    <location>
        <begin position="68"/>
        <end position="91"/>
    </location>
</feature>
<dbReference type="InterPro" id="IPR006747">
    <property type="entry name" value="DUF599"/>
</dbReference>
<dbReference type="Proteomes" id="UP000595197">
    <property type="component" value="Chromosome"/>
</dbReference>
<dbReference type="PANTHER" id="PTHR31881:SF6">
    <property type="entry name" value="OS09G0494600 PROTEIN"/>
    <property type="match status" value="1"/>
</dbReference>
<gene>
    <name evidence="2" type="ORF">IGS68_06985</name>
</gene>
<proteinExistence type="predicted"/>
<evidence type="ECO:0000313" key="3">
    <source>
        <dbReference type="Proteomes" id="UP000595197"/>
    </source>
</evidence>
<protein>
    <submittedName>
        <fullName evidence="2">DUF599 domain-containing protein</fullName>
    </submittedName>
</protein>
<keyword evidence="1" id="KW-0812">Transmembrane</keyword>
<keyword evidence="1" id="KW-1133">Transmembrane helix</keyword>
<feature type="transmembrane region" description="Helical" evidence="1">
    <location>
        <begin position="178"/>
        <end position="206"/>
    </location>
</feature>
<dbReference type="Pfam" id="PF04654">
    <property type="entry name" value="DUF599"/>
    <property type="match status" value="1"/>
</dbReference>
<evidence type="ECO:0000256" key="1">
    <source>
        <dbReference type="SAM" id="Phobius"/>
    </source>
</evidence>
<evidence type="ECO:0000313" key="2">
    <source>
        <dbReference type="EMBL" id="QQP90961.1"/>
    </source>
</evidence>
<keyword evidence="3" id="KW-1185">Reference proteome</keyword>
<feature type="transmembrane region" description="Helical" evidence="1">
    <location>
        <begin position="112"/>
        <end position="130"/>
    </location>
</feature>
<organism evidence="2 3">
    <name type="scientific">Skermanella cutis</name>
    <dbReference type="NCBI Taxonomy" id="2775420"/>
    <lineage>
        <taxon>Bacteria</taxon>
        <taxon>Pseudomonadati</taxon>
        <taxon>Pseudomonadota</taxon>
        <taxon>Alphaproteobacteria</taxon>
        <taxon>Rhodospirillales</taxon>
        <taxon>Azospirillaceae</taxon>
        <taxon>Skermanella</taxon>
    </lineage>
</organism>
<accession>A0ABX7BD51</accession>
<sequence>MPDLAAFGLFLAAWCSYTLVMDHLASGLWGVNQHLKLLRGEWMRRMLDRENRIMDTALVGHTIHSVTFFASTSMLVLAGLVGLLGSVDAAHGMLSQLSVANPVSREFFELKILLLFGIFIFGFMKFTWAIRQYNYCCAMMGSAPMPPLATADRDAYAEEIGTVLSLAGASFNGGLRAYYFALAALTWFIGPYLFMAATLWVVMILLRRQFVSRTFRAMHRHAEKLQDGDGQRSGEDHRS</sequence>
<dbReference type="RefSeq" id="WP_201078397.1">
    <property type="nucleotide sequence ID" value="NZ_CP067420.1"/>
</dbReference>
<reference evidence="2" key="1">
    <citation type="submission" date="2021-02" db="EMBL/GenBank/DDBJ databases">
        <title>Skermanella TT6 skin isolate.</title>
        <authorList>
            <person name="Lee K."/>
            <person name="Ganzorig M."/>
        </authorList>
    </citation>
    <scope>NUCLEOTIDE SEQUENCE</scope>
    <source>
        <strain evidence="2">TT6</strain>
    </source>
</reference>
<keyword evidence="1" id="KW-0472">Membrane</keyword>
<dbReference type="EMBL" id="CP067420">
    <property type="protein sequence ID" value="QQP90961.1"/>
    <property type="molecule type" value="Genomic_DNA"/>
</dbReference>
<name>A0ABX7BD51_9PROT</name>
<dbReference type="PANTHER" id="PTHR31881">
    <property type="match status" value="1"/>
</dbReference>